<protein>
    <submittedName>
        <fullName evidence="2">Uncharacterized protein</fullName>
    </submittedName>
</protein>
<organism evidence="2">
    <name type="scientific">Siphoviridae sp. ctj7f2</name>
    <dbReference type="NCBI Taxonomy" id="2823593"/>
    <lineage>
        <taxon>Viruses</taxon>
        <taxon>Duplodnaviria</taxon>
        <taxon>Heunggongvirae</taxon>
        <taxon>Uroviricota</taxon>
        <taxon>Caudoviricetes</taxon>
    </lineage>
</organism>
<dbReference type="EMBL" id="BK014656">
    <property type="protein sequence ID" value="DAD66289.1"/>
    <property type="molecule type" value="Genomic_DNA"/>
</dbReference>
<feature type="region of interest" description="Disordered" evidence="1">
    <location>
        <begin position="1"/>
        <end position="42"/>
    </location>
</feature>
<feature type="compositionally biased region" description="Basic residues" evidence="1">
    <location>
        <begin position="33"/>
        <end position="42"/>
    </location>
</feature>
<accession>A0A8S5L8T4</accession>
<reference evidence="2" key="1">
    <citation type="journal article" date="2021" name="Proc. Natl. Acad. Sci. U.S.A.">
        <title>A Catalog of Tens of Thousands of Viruses from Human Metagenomes Reveals Hidden Associations with Chronic Diseases.</title>
        <authorList>
            <person name="Tisza M.J."/>
            <person name="Buck C.B."/>
        </authorList>
    </citation>
    <scope>NUCLEOTIDE SEQUENCE</scope>
    <source>
        <strain evidence="2">Ctj7f2</strain>
    </source>
</reference>
<evidence type="ECO:0000256" key="1">
    <source>
        <dbReference type="SAM" id="MobiDB-lite"/>
    </source>
</evidence>
<name>A0A8S5L8T4_9CAUD</name>
<feature type="compositionally biased region" description="Polar residues" evidence="1">
    <location>
        <begin position="7"/>
        <end position="32"/>
    </location>
</feature>
<evidence type="ECO:0000313" key="2">
    <source>
        <dbReference type="EMBL" id="DAD66289.1"/>
    </source>
</evidence>
<proteinExistence type="predicted"/>
<sequence>MPKSRKPSGSSDPTGLSPSTVPYTDPRTGSHSPRSRVRTSTT</sequence>